<feature type="active site" description="Charge relay system" evidence="4 5">
    <location>
        <position position="262"/>
    </location>
</feature>
<feature type="active site" description="Charge relay system" evidence="4 5">
    <location>
        <position position="603"/>
    </location>
</feature>
<gene>
    <name evidence="8" type="ORF">C7S18_12370</name>
</gene>
<protein>
    <recommendedName>
        <fullName evidence="7">Peptidase S8/S53 domain-containing protein</fullName>
    </recommendedName>
</protein>
<feature type="active site" description="Charge relay system" evidence="4 5">
    <location>
        <position position="194"/>
    </location>
</feature>
<dbReference type="EMBL" id="CP027860">
    <property type="protein sequence ID" value="AVP97947.1"/>
    <property type="molecule type" value="Genomic_DNA"/>
</dbReference>
<dbReference type="OrthoDB" id="9790784at2"/>
<comment type="similarity">
    <text evidence="5">Belongs to the peptidase S8 family.</text>
</comment>
<reference evidence="8 9" key="1">
    <citation type="submission" date="2018-03" db="EMBL/GenBank/DDBJ databases">
        <title>Ahniella affigens gen. nov., sp. nov., a gammaproteobacterium isolated from sandy soil near a stream.</title>
        <authorList>
            <person name="Ko Y."/>
            <person name="Kim J.-H."/>
        </authorList>
    </citation>
    <scope>NUCLEOTIDE SEQUENCE [LARGE SCALE GENOMIC DNA]</scope>
    <source>
        <strain evidence="8 9">D13</strain>
    </source>
</reference>
<dbReference type="GO" id="GO:0006508">
    <property type="term" value="P:proteolysis"/>
    <property type="evidence" value="ECO:0007669"/>
    <property type="project" value="UniProtKB-KW"/>
</dbReference>
<dbReference type="Gene3D" id="3.40.50.200">
    <property type="entry name" value="Peptidase S8/S53 domain"/>
    <property type="match status" value="1"/>
</dbReference>
<dbReference type="Gene3D" id="3.50.30.30">
    <property type="match status" value="1"/>
</dbReference>
<dbReference type="SUPFAM" id="SSF52743">
    <property type="entry name" value="Subtilisin-like"/>
    <property type="match status" value="1"/>
</dbReference>
<dbReference type="InterPro" id="IPR023828">
    <property type="entry name" value="Peptidase_S8_Ser-AS"/>
</dbReference>
<feature type="domain" description="Peptidase S8/S53" evidence="7">
    <location>
        <begin position="185"/>
        <end position="644"/>
    </location>
</feature>
<organism evidence="8 9">
    <name type="scientific">Ahniella affigens</name>
    <dbReference type="NCBI Taxonomy" id="2021234"/>
    <lineage>
        <taxon>Bacteria</taxon>
        <taxon>Pseudomonadati</taxon>
        <taxon>Pseudomonadota</taxon>
        <taxon>Gammaproteobacteria</taxon>
        <taxon>Lysobacterales</taxon>
        <taxon>Rhodanobacteraceae</taxon>
        <taxon>Ahniella</taxon>
    </lineage>
</organism>
<dbReference type="Pfam" id="PF00082">
    <property type="entry name" value="Peptidase_S8"/>
    <property type="match status" value="1"/>
</dbReference>
<dbReference type="InterPro" id="IPR000209">
    <property type="entry name" value="Peptidase_S8/S53_dom"/>
</dbReference>
<evidence type="ECO:0000313" key="9">
    <source>
        <dbReference type="Proteomes" id="UP000241074"/>
    </source>
</evidence>
<reference evidence="8 9" key="2">
    <citation type="submission" date="2018-03" db="EMBL/GenBank/DDBJ databases">
        <authorList>
            <person name="Keele B.F."/>
        </authorList>
    </citation>
    <scope>NUCLEOTIDE SEQUENCE [LARGE SCALE GENOMIC DNA]</scope>
    <source>
        <strain evidence="8 9">D13</strain>
    </source>
</reference>
<accession>A0A2P1PSX0</accession>
<name>A0A2P1PSX0_9GAMM</name>
<evidence type="ECO:0000256" key="3">
    <source>
        <dbReference type="ARBA" id="ARBA00022825"/>
    </source>
</evidence>
<keyword evidence="1 5" id="KW-0645">Protease</keyword>
<dbReference type="PRINTS" id="PR00723">
    <property type="entry name" value="SUBTILISIN"/>
</dbReference>
<evidence type="ECO:0000313" key="8">
    <source>
        <dbReference type="EMBL" id="AVP97947.1"/>
    </source>
</evidence>
<dbReference type="Gene3D" id="2.60.120.380">
    <property type="match status" value="1"/>
</dbReference>
<evidence type="ECO:0000256" key="6">
    <source>
        <dbReference type="SAM" id="SignalP"/>
    </source>
</evidence>
<dbReference type="InterPro" id="IPR015500">
    <property type="entry name" value="Peptidase_S8_subtilisin-rel"/>
</dbReference>
<dbReference type="Proteomes" id="UP000241074">
    <property type="component" value="Chromosome"/>
</dbReference>
<feature type="signal peptide" evidence="6">
    <location>
        <begin position="1"/>
        <end position="28"/>
    </location>
</feature>
<keyword evidence="9" id="KW-1185">Reference proteome</keyword>
<feature type="chain" id="PRO_5015111033" description="Peptidase S8/S53 domain-containing protein" evidence="6">
    <location>
        <begin position="29"/>
        <end position="1378"/>
    </location>
</feature>
<dbReference type="PROSITE" id="PS00137">
    <property type="entry name" value="SUBTILASE_HIS"/>
    <property type="match status" value="1"/>
</dbReference>
<dbReference type="InterPro" id="IPR022398">
    <property type="entry name" value="Peptidase_S8_His-AS"/>
</dbReference>
<evidence type="ECO:0000259" key="7">
    <source>
        <dbReference type="Pfam" id="PF00082"/>
    </source>
</evidence>
<dbReference type="PROSITE" id="PS00138">
    <property type="entry name" value="SUBTILASE_SER"/>
    <property type="match status" value="1"/>
</dbReference>
<dbReference type="InterPro" id="IPR036852">
    <property type="entry name" value="Peptidase_S8/S53_dom_sf"/>
</dbReference>
<keyword evidence="6" id="KW-0732">Signal</keyword>
<dbReference type="PROSITE" id="PS51892">
    <property type="entry name" value="SUBTILASE"/>
    <property type="match status" value="1"/>
</dbReference>
<proteinExistence type="inferred from homology"/>
<dbReference type="KEGG" id="xba:C7S18_12370"/>
<keyword evidence="3 5" id="KW-0720">Serine protease</keyword>
<evidence type="ECO:0000256" key="1">
    <source>
        <dbReference type="ARBA" id="ARBA00022670"/>
    </source>
</evidence>
<evidence type="ECO:0000256" key="2">
    <source>
        <dbReference type="ARBA" id="ARBA00022801"/>
    </source>
</evidence>
<dbReference type="InterPro" id="IPR045051">
    <property type="entry name" value="SBT"/>
</dbReference>
<sequence>MRDLQGFSMIRKALWQLLPLVVITAATAGEVDQPVTKSDPSPIGYIVTLREPSVLAFRSRSQLADLGKSSGYQPTAPKDQTAPDFRQANVVAYRQYLAQQQQRVLGELGVRSAKSLRMTARWDVVGNGFAIKADASDVAVIRSHPDVLRVTPAYRKRPLSFAAPQTTGADSLWFGAVAGALPTRGEGILIGIGDTGITASHPAFAALAADGFQHPSPPSGYLGACASPVGAQRCNNKLIGIYDFAPEAGAEGANAGADLSGHGTQVASLAAGNPVSFTVAAPTLQLPMNFSGMAPRAQIISYKMIPNDTGITVPGADVASINQAVLDGVDVYNMSYISDFVESPWTSEEGLALLQARAAGMIAIAGAGNGGRGGEIDRVPGNAPWVLAVAANRHNGAFVTRLENLRGPGINGSLTLTGQAIAAAAADAPLVHGKDVLTGFPSCGQGTSESVPTGASNPFPPGSLAGKIVVCEEDFYRAVEMSFNAKLGGAVGIVLLNGPYLGRNFLTPAVGMHLPAVHLNIVDGNRLRDALQTALTAGTPLRAAISATEIGPSGVVGLLADYSSRGPVGPYKGVLKPNVGAPGPLTYAASETGVGYSEFSGTSAASPVVTGAAALLLGAHPDWSPDQVRSALELSAAHGLDNSLGPAPTVAGPLDDGSGMINLAGAAQVGLYFPEQHTDFLAANPDAGGNPESLNLPSIYSDRCLSGCRFTRQVKANTAGAWRFEASIDARAQIQVSPATATLAVGESADLVLQVTIPNRLPTGTQLLGEVRLVRTAGGGDQVLKLPVMIESGIGAVAPKLDLGAQPTVGRQVVALPRLAEIDQVRVLGWPLRSFAGQTIRLSNRQESRVNLPEPTAAVGRPGTKGKILIEVSSATAPDVDLYVFEDTDGDGLNDKRLCTSVSFGSDERCEIDSTWAGTNRYQYVVFSFEGSALGDDVNVRLYNEVQTGSLDLVTESMAGRTAYGDRLPLAFGWNLSAVPAGARAVSYVSLADATSEFGTIQIDLTRSNDALPALVLNARSDSEIINLQPGQAHERMVVDIPPNQSALVIRTASAPGTNGGNVDLYVSKFEGALSGPDVAPAPPRDAQPFRSLSATNTEVVGLEGAQLTAGRYYVTPVNAGTTPASFTLSVSSEFQGTTVQPKANGYFNPARSGHGVFLATTPQVWALAWYTFDEAGKPIWYTAQGAAASSNDGVWSAPLYRSTWNGVRDLPQMVGEVIVTFTGQGSFTYSWKLDGQYGSEPFVAIGNPQCANGNLSVGGGWLRPDQTGWGSYFLNFAGNFEAEAIYVYDSVGLPRWVIGDGTFATSLQKTLYQVHGFCPNCAFTPTSRLEVGTASRTLNSASAGQFSSEFTLTNGLTGTWSQSNVNWVKLTPDLSCQ</sequence>
<dbReference type="GO" id="GO:0004252">
    <property type="term" value="F:serine-type endopeptidase activity"/>
    <property type="evidence" value="ECO:0007669"/>
    <property type="project" value="UniProtKB-UniRule"/>
</dbReference>
<evidence type="ECO:0000256" key="4">
    <source>
        <dbReference type="PIRSR" id="PIRSR615500-1"/>
    </source>
</evidence>
<dbReference type="CDD" id="cd02120">
    <property type="entry name" value="PA_subtilisin_like"/>
    <property type="match status" value="1"/>
</dbReference>
<evidence type="ECO:0000256" key="5">
    <source>
        <dbReference type="PROSITE-ProRule" id="PRU01240"/>
    </source>
</evidence>
<dbReference type="PANTHER" id="PTHR10795">
    <property type="entry name" value="PROPROTEIN CONVERTASE SUBTILISIN/KEXIN"/>
    <property type="match status" value="1"/>
</dbReference>
<keyword evidence="2 5" id="KW-0378">Hydrolase</keyword>